<evidence type="ECO:0000313" key="4">
    <source>
        <dbReference type="Proteomes" id="UP000652761"/>
    </source>
</evidence>
<reference evidence="3" key="1">
    <citation type="submission" date="2017-07" db="EMBL/GenBank/DDBJ databases">
        <title>Taro Niue Genome Assembly and Annotation.</title>
        <authorList>
            <person name="Atibalentja N."/>
            <person name="Keating K."/>
            <person name="Fields C.J."/>
        </authorList>
    </citation>
    <scope>NUCLEOTIDE SEQUENCE</scope>
    <source>
        <strain evidence="3">Niue_2</strain>
        <tissue evidence="3">Leaf</tissue>
    </source>
</reference>
<protein>
    <submittedName>
        <fullName evidence="3">Uncharacterized protein</fullName>
    </submittedName>
</protein>
<proteinExistence type="predicted"/>
<feature type="non-terminal residue" evidence="3">
    <location>
        <position position="1"/>
    </location>
</feature>
<dbReference type="Proteomes" id="UP000652761">
    <property type="component" value="Unassembled WGS sequence"/>
</dbReference>
<keyword evidence="4" id="KW-1185">Reference proteome</keyword>
<feature type="region of interest" description="Disordered" evidence="2">
    <location>
        <begin position="159"/>
        <end position="185"/>
    </location>
</feature>
<sequence length="553" mass="62868">MATPPHPALMGLLQGLGDEIRLLPKRLQQSKLTDKAHFEALTIALTMGFNKIEKLICSTSMAQDQATFGTDAEKCFSTPPSLTPALAFGDANAFVMIVEQGFIAPDLAMSKLVKFYKEWTCKSEASESQTTLVEAFLAEERYVDHKGILFRKASRMSSRGKSTTAGKHSVEGEGQSSRAPVERRTKFRDDRLPELNVPSNIKLRKVKGVFKKIIQPWYVDFRSVEDMFPGLTKLFEEQGWLRFMMSQRSYSPSAVLEFYNNLAMTKDELYTTVQGISFKITSNLFSRALQIPNDGVDVLTLEMDLAVTYTMMTNEPFDELKRIARLNANTFPPLNRMIHHMFTTIIFPNDGSRELVRQCFRDPKRFISYACPITSVIKFVGVSLTANEVITLKSRSAYDITTATRMGYIMINGRVHMTLKGQADEEQEDEDTEEATEQDDEDVGADEAHIDIPQEVHPDIPTASQVPMSRDLKEFFAEQFNQLQSTLIEKLDQLNNRMEAIEENQGHMQRQLDTMDYGMMRLHDDYQNLRNFYNTRDPQGDNFSINVSSFGAQ</sequence>
<evidence type="ECO:0000256" key="2">
    <source>
        <dbReference type="SAM" id="MobiDB-lite"/>
    </source>
</evidence>
<accession>A0A843VAB3</accession>
<dbReference type="AlphaFoldDB" id="A0A843VAB3"/>
<comment type="caution">
    <text evidence="3">The sequence shown here is derived from an EMBL/GenBank/DDBJ whole genome shotgun (WGS) entry which is preliminary data.</text>
</comment>
<feature type="coiled-coil region" evidence="1">
    <location>
        <begin position="477"/>
        <end position="511"/>
    </location>
</feature>
<gene>
    <name evidence="3" type="ORF">Taro_025488</name>
</gene>
<feature type="region of interest" description="Disordered" evidence="2">
    <location>
        <begin position="421"/>
        <end position="444"/>
    </location>
</feature>
<organism evidence="3 4">
    <name type="scientific">Colocasia esculenta</name>
    <name type="common">Wild taro</name>
    <name type="synonym">Arum esculentum</name>
    <dbReference type="NCBI Taxonomy" id="4460"/>
    <lineage>
        <taxon>Eukaryota</taxon>
        <taxon>Viridiplantae</taxon>
        <taxon>Streptophyta</taxon>
        <taxon>Embryophyta</taxon>
        <taxon>Tracheophyta</taxon>
        <taxon>Spermatophyta</taxon>
        <taxon>Magnoliopsida</taxon>
        <taxon>Liliopsida</taxon>
        <taxon>Araceae</taxon>
        <taxon>Aroideae</taxon>
        <taxon>Colocasieae</taxon>
        <taxon>Colocasia</taxon>
    </lineage>
</organism>
<dbReference type="EMBL" id="NMUH01001493">
    <property type="protein sequence ID" value="MQL92855.1"/>
    <property type="molecule type" value="Genomic_DNA"/>
</dbReference>
<evidence type="ECO:0000313" key="3">
    <source>
        <dbReference type="EMBL" id="MQL92855.1"/>
    </source>
</evidence>
<evidence type="ECO:0000256" key="1">
    <source>
        <dbReference type="SAM" id="Coils"/>
    </source>
</evidence>
<dbReference type="OrthoDB" id="848707at2759"/>
<feature type="compositionally biased region" description="Acidic residues" evidence="2">
    <location>
        <begin position="424"/>
        <end position="444"/>
    </location>
</feature>
<keyword evidence="1" id="KW-0175">Coiled coil</keyword>
<name>A0A843VAB3_COLES</name>